<protein>
    <recommendedName>
        <fullName evidence="5">RanBP2-type domain-containing protein</fullName>
    </recommendedName>
</protein>
<reference evidence="6" key="1">
    <citation type="submission" date="2016-01" db="EMBL/GenBank/DDBJ databases">
        <authorList>
            <person name="Mcilroy J.S."/>
            <person name="Karst M S."/>
            <person name="Albertsen M."/>
        </authorList>
    </citation>
    <scope>NUCLEOTIDE SEQUENCE</scope>
    <source>
        <strain evidence="6">Cfx-K</strain>
    </source>
</reference>
<dbReference type="Proteomes" id="UP000215027">
    <property type="component" value="Chromosome I"/>
</dbReference>
<dbReference type="RefSeq" id="WP_095044825.1">
    <property type="nucleotide sequence ID" value="NZ_LN890655.1"/>
</dbReference>
<evidence type="ECO:0000313" key="7">
    <source>
        <dbReference type="Proteomes" id="UP000215027"/>
    </source>
</evidence>
<keyword evidence="1" id="KW-0479">Metal-binding</keyword>
<dbReference type="KEGG" id="pbf:CFX0092_A1117"/>
<keyword evidence="4" id="KW-0472">Membrane</keyword>
<evidence type="ECO:0000259" key="5">
    <source>
        <dbReference type="PROSITE" id="PS50199"/>
    </source>
</evidence>
<keyword evidence="7" id="KW-1185">Reference proteome</keyword>
<feature type="transmembrane region" description="Helical" evidence="4">
    <location>
        <begin position="156"/>
        <end position="177"/>
    </location>
</feature>
<evidence type="ECO:0000256" key="1">
    <source>
        <dbReference type="ARBA" id="ARBA00022723"/>
    </source>
</evidence>
<dbReference type="GO" id="GO:0008270">
    <property type="term" value="F:zinc ion binding"/>
    <property type="evidence" value="ECO:0007669"/>
    <property type="project" value="UniProtKB-KW"/>
</dbReference>
<name>A0A160T320_9CHLR</name>
<dbReference type="InterPro" id="IPR001876">
    <property type="entry name" value="Znf_RanBP2"/>
</dbReference>
<dbReference type="InterPro" id="IPR038587">
    <property type="entry name" value="Ribosomal_eL40_sf"/>
</dbReference>
<dbReference type="Gene3D" id="4.10.1060.10">
    <property type="entry name" value="Zinc finger, RanBP2-type"/>
    <property type="match status" value="1"/>
</dbReference>
<evidence type="ECO:0000256" key="2">
    <source>
        <dbReference type="ARBA" id="ARBA00022771"/>
    </source>
</evidence>
<keyword evidence="3" id="KW-0862">Zinc</keyword>
<keyword evidence="4" id="KW-0812">Transmembrane</keyword>
<keyword evidence="2" id="KW-0863">Zinc-finger</keyword>
<evidence type="ECO:0000256" key="4">
    <source>
        <dbReference type="SAM" id="Phobius"/>
    </source>
</evidence>
<dbReference type="PROSITE" id="PS50199">
    <property type="entry name" value="ZF_RANBP2_2"/>
    <property type="match status" value="1"/>
</dbReference>
<organism evidence="6 7">
    <name type="scientific">Candidatus Promineifilum breve</name>
    <dbReference type="NCBI Taxonomy" id="1806508"/>
    <lineage>
        <taxon>Bacteria</taxon>
        <taxon>Bacillati</taxon>
        <taxon>Chloroflexota</taxon>
        <taxon>Ardenticatenia</taxon>
        <taxon>Candidatus Promineifilales</taxon>
        <taxon>Candidatus Promineifilaceae</taxon>
        <taxon>Candidatus Promineifilum</taxon>
    </lineage>
</organism>
<evidence type="ECO:0000313" key="6">
    <source>
        <dbReference type="EMBL" id="CUS02995.2"/>
    </source>
</evidence>
<accession>A0A160T320</accession>
<dbReference type="OrthoDB" id="154705at2"/>
<dbReference type="EMBL" id="LN890655">
    <property type="protein sequence ID" value="CUS02995.2"/>
    <property type="molecule type" value="Genomic_DNA"/>
</dbReference>
<dbReference type="SMART" id="SM00547">
    <property type="entry name" value="ZnF_RBZ"/>
    <property type="match status" value="3"/>
</dbReference>
<dbReference type="Gene3D" id="4.10.1060.50">
    <property type="match status" value="2"/>
</dbReference>
<gene>
    <name evidence="6" type="ORF">CFX0092_A1117</name>
</gene>
<dbReference type="AlphaFoldDB" id="A0A160T320"/>
<evidence type="ECO:0000256" key="3">
    <source>
        <dbReference type="ARBA" id="ARBA00022833"/>
    </source>
</evidence>
<dbReference type="PROSITE" id="PS01358">
    <property type="entry name" value="ZF_RANBP2_1"/>
    <property type="match status" value="1"/>
</dbReference>
<keyword evidence="4" id="KW-1133">Transmembrane helix</keyword>
<sequence>MAKQSLGYTELEWTCPFCNTRNKGRAKVCVNCGAPQPKDVKFEQAAEDKPVTDSEGLEMAKAGPDIHCPFCGTRNPATAVKCSRCGGDLTEGERREAGQVLGAQQSKPAADVICDYCGTANPAANTKCKNCGSPLRKAAPKPAAAPAPAPAKMNPAFLIIGAIVALIICGALAFFVLRGTQTETNVARVSDVNWTRSIVVMGLAPVTRNTWADQVPQNAEVNYCEQRERERSAFPTGNSQEICGTPYIVDEGTGFGEMVQDCEYIVYDDYCEYTTVELQPIGLLDESGSDLSPFWPETRLEQDQQLGDRRETYQITFEVDGESVVYETTNAAEFARFQPGSEWQLEISGFGNIVDIQPAP</sequence>
<feature type="domain" description="RanBP2-type" evidence="5">
    <location>
        <begin position="5"/>
        <end position="38"/>
    </location>
</feature>
<dbReference type="Pfam" id="PF00641">
    <property type="entry name" value="Zn_ribbon_RanBP"/>
    <property type="match status" value="2"/>
</dbReference>
<proteinExistence type="predicted"/>